<reference evidence="19" key="1">
    <citation type="submission" date="2021-01" db="EMBL/GenBank/DDBJ databases">
        <authorList>
            <consortium name="Genoscope - CEA"/>
            <person name="William W."/>
        </authorList>
    </citation>
    <scope>NUCLEOTIDE SEQUENCE</scope>
</reference>
<evidence type="ECO:0000256" key="11">
    <source>
        <dbReference type="ARBA" id="ARBA00023125"/>
    </source>
</evidence>
<name>A0A816I4P5_BRANA</name>
<dbReference type="GO" id="GO:0005634">
    <property type="term" value="C:nucleus"/>
    <property type="evidence" value="ECO:0007669"/>
    <property type="project" value="UniProtKB-SubCell"/>
</dbReference>
<evidence type="ECO:0000256" key="4">
    <source>
        <dbReference type="ARBA" id="ARBA00022538"/>
    </source>
</evidence>
<evidence type="ECO:0000256" key="3">
    <source>
        <dbReference type="ARBA" id="ARBA00022448"/>
    </source>
</evidence>
<protein>
    <submittedName>
        <fullName evidence="19">(rape) hypothetical protein</fullName>
    </submittedName>
</protein>
<evidence type="ECO:0000259" key="18">
    <source>
        <dbReference type="PROSITE" id="PS50811"/>
    </source>
</evidence>
<organism evidence="19">
    <name type="scientific">Brassica napus</name>
    <name type="common">Rape</name>
    <dbReference type="NCBI Taxonomy" id="3708"/>
    <lineage>
        <taxon>Eukaryota</taxon>
        <taxon>Viridiplantae</taxon>
        <taxon>Streptophyta</taxon>
        <taxon>Embryophyta</taxon>
        <taxon>Tracheophyta</taxon>
        <taxon>Spermatophyta</taxon>
        <taxon>Magnoliopsida</taxon>
        <taxon>eudicotyledons</taxon>
        <taxon>Gunneridae</taxon>
        <taxon>Pentapetalae</taxon>
        <taxon>rosids</taxon>
        <taxon>malvids</taxon>
        <taxon>Brassicales</taxon>
        <taxon>Brassicaceae</taxon>
        <taxon>Brassiceae</taxon>
        <taxon>Brassica</taxon>
    </lineage>
</organism>
<dbReference type="InterPro" id="IPR006153">
    <property type="entry name" value="Cation/H_exchanger_TM"/>
</dbReference>
<dbReference type="InterPro" id="IPR050794">
    <property type="entry name" value="CPA2_transporter"/>
</dbReference>
<evidence type="ECO:0000313" key="19">
    <source>
        <dbReference type="EMBL" id="CAF1699611.1"/>
    </source>
</evidence>
<feature type="transmembrane region" description="Helical" evidence="17">
    <location>
        <begin position="363"/>
        <end position="384"/>
    </location>
</feature>
<evidence type="ECO:0000256" key="1">
    <source>
        <dbReference type="ARBA" id="ARBA00004123"/>
    </source>
</evidence>
<evidence type="ECO:0000256" key="5">
    <source>
        <dbReference type="ARBA" id="ARBA00022692"/>
    </source>
</evidence>
<dbReference type="FunFam" id="2.20.25.80:FF:000006">
    <property type="entry name" value="WRKY transcription factor"/>
    <property type="match status" value="1"/>
</dbReference>
<keyword evidence="5 17" id="KW-0812">Transmembrane</keyword>
<dbReference type="PANTHER" id="PTHR32468">
    <property type="entry name" value="CATION/H + ANTIPORTER"/>
    <property type="match status" value="1"/>
</dbReference>
<dbReference type="Pfam" id="PF00999">
    <property type="entry name" value="Na_H_Exchanger"/>
    <property type="match status" value="1"/>
</dbReference>
<keyword evidence="3" id="KW-0813">Transport</keyword>
<comment type="subcellular location">
    <subcellularLocation>
        <location evidence="2">Membrane</location>
        <topology evidence="2">Multi-pass membrane protein</topology>
    </subcellularLocation>
    <subcellularLocation>
        <location evidence="1">Nucleus</location>
    </subcellularLocation>
</comment>
<dbReference type="Gene3D" id="2.20.25.80">
    <property type="entry name" value="WRKY domain"/>
    <property type="match status" value="1"/>
</dbReference>
<dbReference type="InterPro" id="IPR038770">
    <property type="entry name" value="Na+/solute_symporter_sf"/>
</dbReference>
<evidence type="ECO:0000256" key="13">
    <source>
        <dbReference type="ARBA" id="ARBA00023163"/>
    </source>
</evidence>
<evidence type="ECO:0000256" key="17">
    <source>
        <dbReference type="SAM" id="Phobius"/>
    </source>
</evidence>
<proteinExistence type="inferred from homology"/>
<keyword evidence="4" id="KW-0633">Potassium transport</keyword>
<dbReference type="InterPro" id="IPR036576">
    <property type="entry name" value="WRKY_dom_sf"/>
</dbReference>
<keyword evidence="7" id="KW-0630">Potassium</keyword>
<keyword evidence="12 17" id="KW-0472">Membrane</keyword>
<dbReference type="Gene3D" id="1.20.1530.20">
    <property type="match status" value="1"/>
</dbReference>
<evidence type="ECO:0000256" key="7">
    <source>
        <dbReference type="ARBA" id="ARBA00022958"/>
    </source>
</evidence>
<feature type="transmembrane region" description="Helical" evidence="17">
    <location>
        <begin position="396"/>
        <end position="417"/>
    </location>
</feature>
<dbReference type="Pfam" id="PF23256">
    <property type="entry name" value="CHX17_2nd"/>
    <property type="match status" value="1"/>
</dbReference>
<evidence type="ECO:0000256" key="6">
    <source>
        <dbReference type="ARBA" id="ARBA00022737"/>
    </source>
</evidence>
<dbReference type="EMBL" id="HG994367">
    <property type="protein sequence ID" value="CAF1699611.1"/>
    <property type="molecule type" value="Genomic_DNA"/>
</dbReference>
<keyword evidence="10" id="KW-0406">Ion transport</keyword>
<dbReference type="PANTHER" id="PTHR32468:SF149">
    <property type="entry name" value="CATION_H+ EXCHANGER DOMAIN-CONTAINING PROTEIN"/>
    <property type="match status" value="1"/>
</dbReference>
<feature type="transmembrane region" description="Helical" evidence="17">
    <location>
        <begin position="710"/>
        <end position="733"/>
    </location>
</feature>
<dbReference type="AlphaFoldDB" id="A0A816I4P5"/>
<dbReference type="FunFam" id="1.20.1530.20:FF:000042">
    <property type="entry name" value="Cation/H(+) antiporter 14"/>
    <property type="match status" value="1"/>
</dbReference>
<feature type="transmembrane region" description="Helical" evidence="17">
    <location>
        <begin position="527"/>
        <end position="545"/>
    </location>
</feature>
<dbReference type="InterPro" id="IPR057291">
    <property type="entry name" value="CHX17_2nd"/>
</dbReference>
<feature type="transmembrane region" description="Helical" evidence="17">
    <location>
        <begin position="676"/>
        <end position="698"/>
    </location>
</feature>
<feature type="region of interest" description="Disordered" evidence="16">
    <location>
        <begin position="91"/>
        <end position="111"/>
    </location>
</feature>
<accession>A0A816I4P5</accession>
<feature type="transmembrane region" description="Helical" evidence="17">
    <location>
        <begin position="429"/>
        <end position="451"/>
    </location>
</feature>
<dbReference type="GO" id="GO:0003700">
    <property type="term" value="F:DNA-binding transcription factor activity"/>
    <property type="evidence" value="ECO:0007669"/>
    <property type="project" value="InterPro"/>
</dbReference>
<dbReference type="GO" id="GO:0015297">
    <property type="term" value="F:antiporter activity"/>
    <property type="evidence" value="ECO:0007669"/>
    <property type="project" value="InterPro"/>
</dbReference>
<feature type="transmembrane region" description="Helical" evidence="17">
    <location>
        <begin position="616"/>
        <end position="636"/>
    </location>
</feature>
<dbReference type="SUPFAM" id="SSF118290">
    <property type="entry name" value="WRKY DNA-binding domain"/>
    <property type="match status" value="1"/>
</dbReference>
<dbReference type="GO" id="GO:0006813">
    <property type="term" value="P:potassium ion transport"/>
    <property type="evidence" value="ECO:0007669"/>
    <property type="project" value="UniProtKB-KW"/>
</dbReference>
<evidence type="ECO:0000256" key="15">
    <source>
        <dbReference type="ARBA" id="ARBA00038341"/>
    </source>
</evidence>
<keyword evidence="6" id="KW-0677">Repeat</keyword>
<evidence type="ECO:0000256" key="10">
    <source>
        <dbReference type="ARBA" id="ARBA00023065"/>
    </source>
</evidence>
<evidence type="ECO:0000256" key="12">
    <source>
        <dbReference type="ARBA" id="ARBA00023136"/>
    </source>
</evidence>
<gene>
    <name evidence="19" type="ORF">DARMORV10_C03P19880.1</name>
</gene>
<dbReference type="PROSITE" id="PS50811">
    <property type="entry name" value="WRKY"/>
    <property type="match status" value="1"/>
</dbReference>
<feature type="transmembrane region" description="Helical" evidence="17">
    <location>
        <begin position="566"/>
        <end position="596"/>
    </location>
</feature>
<keyword evidence="11" id="KW-0238">DNA-binding</keyword>
<dbReference type="InterPro" id="IPR003657">
    <property type="entry name" value="WRKY_dom"/>
</dbReference>
<sequence>MSSTSFTDLLASSGVDFYEEDEDFLCGFSPERTGSGLPKFKTAQPPPLPISQSFAFSDLLDSPLLLSSSHSLISPTTGAFPFQGFNGTNNHSDIPWQLQPQTQPSNASSALQETYAVQDLPKKKDPVPREFAAHSLGSDRQVKVPSYMVSKNSNDGYGWRKYGQKQVKKSKNPRSYFKCTYPNCVSKKIVETASDGQITEIIYKGGHNHPKPEFTKRPSGSASANARRMFNPSSVVSDTHDQSENSSISFDYSDLEQKSFKSEYGEIDEEEEQPEMKRLLEKTMDLSRLGYAEINSSQFGPVHGPFMMEQLVCQREKMLTSKGLFMNSDPLQYAVPLLMIQMSVIIITSRIIFGVLKPLKQGMISAQVLAGVVLGPSFLGRNIAYLDTFLPPGGKVIIQTISNVGFIIHLFILGLKIDWTIIKKAGSKAILIGAASYAFPFSLGSLTVFFINSTIGLPKQVVHCAATVISLSSMTSFPVTTTVLEELNILNSELGRLATNCSIVCEACGCLVALAFNLYTRERTMNGVWGIVMISCLLGSIAGIFRPSIIWLTQRKSKSMDNKDVVPFYPILLILSIVSIASEVFGVHAAFGAFWLGVSLPDGPPLGTELATKLDMIASSMLLPCFIAISGLNTNFFEITESHENHVLMIEVILLVTYGCKFLGTAAASAYCKTPIGDALCLGFLMCCQGIIEVYTTLVWKDAQVVDTQCFNLMIITILIVTGISRFLVVYLYDPSKRYKSKSKRTIINTRERNLQLRLLLCIYNVENVPSMVNLLEATYPTRFNPISFFTLHLVELKGRAHAVLTPHHQMNKLDPNTAQSTHIVNAFQRFEQKYQSTLMAQHFTAAAPFSSINNDVCTLGLDKKATLIVLPFHKQYAIDGTVGRVHGPIRNINLNVLEAAPCSVALFIDRGECEGRRSVLMSNTWQNVAVLFIGGRDDAEALALCMRMAEKPELNVTMIHFRHKSSLQDEDYSAMDEYNLIKDFKSHAANKGKVHYVEEIVKDGVETTQVISSLGEAYDMVLVGRDHDLESSVLYGLTDWSECPELGVIGDMLTSPDFHFSVLVVHQQQGDADLAIDDSYKLPVEHQKVGDTRIQPRFSAEEGFTTIDLSKN</sequence>
<evidence type="ECO:0000256" key="8">
    <source>
        <dbReference type="ARBA" id="ARBA00022989"/>
    </source>
</evidence>
<comment type="similarity">
    <text evidence="15">Belongs to the monovalent cation:proton antiporter 2 (CPA2) transporter (TC 2.A.37) family. CHX (TC 2.A.37.4) subfamily.</text>
</comment>
<dbReference type="SMART" id="SM00774">
    <property type="entry name" value="WRKY"/>
    <property type="match status" value="1"/>
</dbReference>
<dbReference type="GO" id="GO:0016020">
    <property type="term" value="C:membrane"/>
    <property type="evidence" value="ECO:0007669"/>
    <property type="project" value="UniProtKB-SubCell"/>
</dbReference>
<dbReference type="Proteomes" id="UP001295469">
    <property type="component" value="Chromosome C03"/>
</dbReference>
<dbReference type="GO" id="GO:0043565">
    <property type="term" value="F:sequence-specific DNA binding"/>
    <property type="evidence" value="ECO:0007669"/>
    <property type="project" value="InterPro"/>
</dbReference>
<dbReference type="Pfam" id="PF03106">
    <property type="entry name" value="WRKY"/>
    <property type="match status" value="1"/>
</dbReference>
<feature type="domain" description="WRKY" evidence="18">
    <location>
        <begin position="154"/>
        <end position="212"/>
    </location>
</feature>
<evidence type="ECO:0000256" key="16">
    <source>
        <dbReference type="SAM" id="MobiDB-lite"/>
    </source>
</evidence>
<keyword evidence="9" id="KW-0805">Transcription regulation</keyword>
<feature type="region of interest" description="Disordered" evidence="16">
    <location>
        <begin position="205"/>
        <end position="226"/>
    </location>
</feature>
<evidence type="ECO:0000256" key="9">
    <source>
        <dbReference type="ARBA" id="ARBA00023015"/>
    </source>
</evidence>
<dbReference type="GO" id="GO:1902600">
    <property type="term" value="P:proton transmembrane transport"/>
    <property type="evidence" value="ECO:0007669"/>
    <property type="project" value="InterPro"/>
</dbReference>
<keyword evidence="13" id="KW-0804">Transcription</keyword>
<evidence type="ECO:0000256" key="2">
    <source>
        <dbReference type="ARBA" id="ARBA00004141"/>
    </source>
</evidence>
<feature type="transmembrane region" description="Helical" evidence="17">
    <location>
        <begin position="333"/>
        <end position="356"/>
    </location>
</feature>
<keyword evidence="8 17" id="KW-1133">Transmembrane helix</keyword>
<evidence type="ECO:0000256" key="14">
    <source>
        <dbReference type="ARBA" id="ARBA00023242"/>
    </source>
</evidence>
<dbReference type="Pfam" id="PF23259">
    <property type="entry name" value="CHX17_C"/>
    <property type="match status" value="1"/>
</dbReference>
<dbReference type="InterPro" id="IPR057290">
    <property type="entry name" value="CHX17_C"/>
</dbReference>
<feature type="transmembrane region" description="Helical" evidence="17">
    <location>
        <begin position="648"/>
        <end position="670"/>
    </location>
</feature>
<keyword evidence="14" id="KW-0539">Nucleus</keyword>